<name>A0ABW8TJX3_9CLOT</name>
<feature type="transmembrane region" description="Helical" evidence="2">
    <location>
        <begin position="216"/>
        <end position="242"/>
    </location>
</feature>
<dbReference type="GO" id="GO:0004722">
    <property type="term" value="F:protein serine/threonine phosphatase activity"/>
    <property type="evidence" value="ECO:0007669"/>
    <property type="project" value="UniProtKB-EC"/>
</dbReference>
<feature type="transmembrane region" description="Helical" evidence="2">
    <location>
        <begin position="95"/>
        <end position="112"/>
    </location>
</feature>
<gene>
    <name evidence="4" type="primary">spoIIE</name>
    <name evidence="4" type="ORF">ACJDT4_17035</name>
</gene>
<comment type="caution">
    <text evidence="4">The sequence shown here is derived from an EMBL/GenBank/DDBJ whole genome shotgun (WGS) entry which is preliminary data.</text>
</comment>
<keyword evidence="5" id="KW-1185">Reference proteome</keyword>
<organism evidence="4 5">
    <name type="scientific">Clostridium neuense</name>
    <dbReference type="NCBI Taxonomy" id="1728934"/>
    <lineage>
        <taxon>Bacteria</taxon>
        <taxon>Bacillati</taxon>
        <taxon>Bacillota</taxon>
        <taxon>Clostridia</taxon>
        <taxon>Eubacteriales</taxon>
        <taxon>Clostridiaceae</taxon>
        <taxon>Clostridium</taxon>
    </lineage>
</organism>
<dbReference type="PANTHER" id="PTHR43156:SF2">
    <property type="entry name" value="STAGE II SPORULATION PROTEIN E"/>
    <property type="match status" value="1"/>
</dbReference>
<feature type="transmembrane region" description="Helical" evidence="2">
    <location>
        <begin position="249"/>
        <end position="266"/>
    </location>
</feature>
<feature type="domain" description="PPM-type phosphatase" evidence="3">
    <location>
        <begin position="577"/>
        <end position="792"/>
    </location>
</feature>
<protein>
    <submittedName>
        <fullName evidence="4">Stage II sporulation protein E</fullName>
        <ecNumber evidence="4">3.1.3.16</ecNumber>
    </submittedName>
</protein>
<dbReference type="EC" id="3.1.3.16" evidence="4"/>
<dbReference type="RefSeq" id="WP_406788779.1">
    <property type="nucleotide sequence ID" value="NZ_JBJIAA010000015.1"/>
</dbReference>
<dbReference type="EMBL" id="JBJIAA010000015">
    <property type="protein sequence ID" value="MFL0252127.1"/>
    <property type="molecule type" value="Genomic_DNA"/>
</dbReference>
<dbReference type="SMART" id="SM00331">
    <property type="entry name" value="PP2C_SIG"/>
    <property type="match status" value="1"/>
</dbReference>
<dbReference type="InterPro" id="IPR045768">
    <property type="entry name" value="SpoIIE_N"/>
</dbReference>
<dbReference type="Pfam" id="PF19732">
    <property type="entry name" value="SpoIIE_N"/>
    <property type="match status" value="1"/>
</dbReference>
<evidence type="ECO:0000256" key="1">
    <source>
        <dbReference type="ARBA" id="ARBA00022801"/>
    </source>
</evidence>
<dbReference type="InterPro" id="IPR001932">
    <property type="entry name" value="PPM-type_phosphatase-like_dom"/>
</dbReference>
<dbReference type="InterPro" id="IPR036457">
    <property type="entry name" value="PPM-type-like_dom_sf"/>
</dbReference>
<dbReference type="PANTHER" id="PTHR43156">
    <property type="entry name" value="STAGE II SPORULATION PROTEIN E-RELATED"/>
    <property type="match status" value="1"/>
</dbReference>
<keyword evidence="2" id="KW-0812">Transmembrane</keyword>
<evidence type="ECO:0000259" key="3">
    <source>
        <dbReference type="SMART" id="SM00331"/>
    </source>
</evidence>
<keyword evidence="1 4" id="KW-0378">Hydrolase</keyword>
<sequence length="796" mass="89402">MQYDSNVLTYERVSKESKKDTKVNNINKIFIIKLMLFVVSSFFISRVVIVDSMAPFGIAFIMVILNFKVDKRVGAISCISSALGYISIHSELKDFHMYIISILIMSVTAFALSKISKVKRLIFMFFTIFIEFTIFKLLILNLTAESAFLFSLIQTACTVSLYYILNYSIICFENINSRHLFSNEEIISMAVTISIAISGTKGAVLFNVSIRNTLSMFFILILAYVSGSAVGAASGIALGAIVGMNTDNILIYISIFGIAALIVGVFKESGKLTSGLSYVIILSILILYCKNHGDLNFIEVFLTCGIFFAVPDKIYEKIRKEINWDEKQEIINDNYIDKIKGVFVSRLDNFSEVLFTMSNILNNLADNDKLALKTKSCGLIENLADRVCGSCNMRSICWKRETYYTYAAFEELIQNYQNNIFKLPKEIEKKCVKRTSLIKNTEDIVNNYIINEMWRMQLSKGREIMSSQINNMGGSIKEILAEFKSELKFNSDMERKLIKILSKNNIEFKDLICLNSKNGKLIIKMTMRACGGRQICVKDVLPIINRSVEKIMCVGDDGCSISPENNLCTVVFEETPKYYVASYVSRVCKDGEKQNGDSYSFGKMKDGNYMVMISDGMGYGPQAQRESKAVVDLIEKFTTAGLSQNTAINAVNSIMTLKFNEDEKFSTVDLCNIDLYSGSTEFLKVGGVNSFIKRKNKVQVINSKTLPIGVLDKADIQVTSKSVQNGDVIVMISDGVMDCKKEDKGESKWIVDFLSKCDGSKPKELAEIIMNKALEFCSGKAEDDMTVIVNKVYNLY</sequence>
<feature type="transmembrane region" description="Helical" evidence="2">
    <location>
        <begin position="272"/>
        <end position="288"/>
    </location>
</feature>
<proteinExistence type="predicted"/>
<evidence type="ECO:0000256" key="2">
    <source>
        <dbReference type="SAM" id="Phobius"/>
    </source>
</evidence>
<evidence type="ECO:0000313" key="4">
    <source>
        <dbReference type="EMBL" id="MFL0252127.1"/>
    </source>
</evidence>
<dbReference type="InterPro" id="IPR052016">
    <property type="entry name" value="Bact_Sigma-Reg"/>
</dbReference>
<dbReference type="Pfam" id="PF07228">
    <property type="entry name" value="SpoIIE"/>
    <property type="match status" value="1"/>
</dbReference>
<feature type="transmembrane region" description="Helical" evidence="2">
    <location>
        <begin position="186"/>
        <end position="210"/>
    </location>
</feature>
<evidence type="ECO:0000313" key="5">
    <source>
        <dbReference type="Proteomes" id="UP001623592"/>
    </source>
</evidence>
<dbReference type="InterPro" id="IPR014221">
    <property type="entry name" value="SpoII_E"/>
</dbReference>
<feature type="transmembrane region" description="Helical" evidence="2">
    <location>
        <begin position="146"/>
        <end position="165"/>
    </location>
</feature>
<dbReference type="Gene3D" id="3.60.40.10">
    <property type="entry name" value="PPM-type phosphatase domain"/>
    <property type="match status" value="1"/>
</dbReference>
<keyword evidence="2" id="KW-1133">Transmembrane helix</keyword>
<dbReference type="NCBIfam" id="TIGR02865">
    <property type="entry name" value="spore_II_E"/>
    <property type="match status" value="1"/>
</dbReference>
<keyword evidence="2" id="KW-0472">Membrane</keyword>
<accession>A0ABW8TJX3</accession>
<reference evidence="4 5" key="1">
    <citation type="submission" date="2024-11" db="EMBL/GenBank/DDBJ databases">
        <authorList>
            <person name="Heng Y.C."/>
            <person name="Lim A.C.H."/>
            <person name="Lee J.K.Y."/>
            <person name="Kittelmann S."/>
        </authorList>
    </citation>
    <scope>NUCLEOTIDE SEQUENCE [LARGE SCALE GENOMIC DNA]</scope>
    <source>
        <strain evidence="4 5">WILCCON 0114</strain>
    </source>
</reference>
<dbReference type="Proteomes" id="UP001623592">
    <property type="component" value="Unassembled WGS sequence"/>
</dbReference>
<feature type="transmembrane region" description="Helical" evidence="2">
    <location>
        <begin position="121"/>
        <end position="140"/>
    </location>
</feature>
<feature type="transmembrane region" description="Helical" evidence="2">
    <location>
        <begin position="43"/>
        <end position="65"/>
    </location>
</feature>
<dbReference type="SUPFAM" id="SSF81606">
    <property type="entry name" value="PP2C-like"/>
    <property type="match status" value="1"/>
</dbReference>